<keyword evidence="10" id="KW-1185">Reference proteome</keyword>
<evidence type="ECO:0000313" key="9">
    <source>
        <dbReference type="EMBL" id="QUC22132.1"/>
    </source>
</evidence>
<dbReference type="KEGG" id="uvi:66067150"/>
<dbReference type="SMART" id="SM00184">
    <property type="entry name" value="RING"/>
    <property type="match status" value="2"/>
</dbReference>
<dbReference type="GO" id="GO:0005634">
    <property type="term" value="C:nucleus"/>
    <property type="evidence" value="ECO:0007669"/>
    <property type="project" value="UniProtKB-SubCell"/>
</dbReference>
<evidence type="ECO:0000256" key="5">
    <source>
        <dbReference type="PROSITE-ProRule" id="PRU00175"/>
    </source>
</evidence>
<sequence length="368" mass="40126">MSHSKRNTSRAVFTSYERALAKANWSSTSARLNRDSFLPFGSCRLCLNVAREPVACHSGHVFCRECALANLLAQKRELKRADKAHRQAQLKTAQDKAAKDQEDQQRAIRDFELTQAGLGNPHRRSASPTALPNDRRPDDDQGGPARDEQVGGEQAKKELAQSGSKRKFTIDNEELGRIAQEDRAKARKAIDAEKATKSRLPSFWTPSLTPDAHYGTLPLADKSTRTAPICPASTEGAEHAISLQRLVTVQFQEDAARSGTDKQHWICPACVKPLTNASCPVMATSCGHVMCLSCVKKFLIPPKDVVASEPEAFITCYVCDVPISNKPAEKSSSPPELPLGLVFLKSEGTGFAARGSNTVQRNGVGFQC</sequence>
<keyword evidence="4" id="KW-0539">Nucleus</keyword>
<dbReference type="STRING" id="1159556.A0A063CEP7"/>
<dbReference type="AlphaFoldDB" id="A0A063CEP7"/>
<dbReference type="Gene3D" id="3.30.40.10">
    <property type="entry name" value="Zinc/RING finger domain, C3HC4 (zinc finger)"/>
    <property type="match status" value="2"/>
</dbReference>
<dbReference type="GO" id="GO:0061630">
    <property type="term" value="F:ubiquitin protein ligase activity"/>
    <property type="evidence" value="ECO:0007669"/>
    <property type="project" value="InterPro"/>
</dbReference>
<feature type="compositionally biased region" description="Basic and acidic residues" evidence="6">
    <location>
        <begin position="133"/>
        <end position="159"/>
    </location>
</feature>
<dbReference type="GeneID" id="66067150"/>
<dbReference type="RefSeq" id="XP_042999805.1">
    <property type="nucleotide sequence ID" value="XM_043143870.1"/>
</dbReference>
<evidence type="ECO:0000313" key="10">
    <source>
        <dbReference type="Proteomes" id="UP000027002"/>
    </source>
</evidence>
<evidence type="ECO:0000313" key="11">
    <source>
        <dbReference type="Proteomes" id="UP000054053"/>
    </source>
</evidence>
<dbReference type="PROSITE" id="PS00518">
    <property type="entry name" value="ZF_RING_1"/>
    <property type="match status" value="1"/>
</dbReference>
<dbReference type="InterPro" id="IPR013083">
    <property type="entry name" value="Znf_RING/FYVE/PHD"/>
</dbReference>
<dbReference type="PIRSF" id="PIRSF023577">
    <property type="entry name" value="ENOS_interacting"/>
    <property type="match status" value="1"/>
</dbReference>
<evidence type="ECO:0000256" key="3">
    <source>
        <dbReference type="ARBA" id="ARBA00022833"/>
    </source>
</evidence>
<dbReference type="EMBL" id="CP072757">
    <property type="protein sequence ID" value="QUC22132.1"/>
    <property type="molecule type" value="Genomic_DNA"/>
</dbReference>
<gene>
    <name evidence="9" type="ORF">UV8b_06373</name>
    <name evidence="8" type="ORF">UVI_02048110</name>
</gene>
<dbReference type="PANTHER" id="PTHR13063:SF10">
    <property type="entry name" value="NITRIC OXIDE SYNTHASE-INTERACTING PROTEIN"/>
    <property type="match status" value="1"/>
</dbReference>
<dbReference type="InterPro" id="IPR001841">
    <property type="entry name" value="Znf_RING"/>
</dbReference>
<comment type="similarity">
    <text evidence="4">Belongs to the NOSIP family.</text>
</comment>
<feature type="domain" description="RING-type" evidence="7">
    <location>
        <begin position="267"/>
        <end position="320"/>
    </location>
</feature>
<dbReference type="HOGENOM" id="CLU_053742_1_1_1"/>
<keyword evidence="3" id="KW-0862">Zinc</keyword>
<feature type="compositionally biased region" description="Basic and acidic residues" evidence="6">
    <location>
        <begin position="93"/>
        <end position="112"/>
    </location>
</feature>
<evidence type="ECO:0000256" key="4">
    <source>
        <dbReference type="PIRNR" id="PIRNR023577"/>
    </source>
</evidence>
<dbReference type="EMBL" id="BBTG02000032">
    <property type="protein sequence ID" value="GAO16451.1"/>
    <property type="molecule type" value="Genomic_DNA"/>
</dbReference>
<evidence type="ECO:0000259" key="7">
    <source>
        <dbReference type="PROSITE" id="PS50089"/>
    </source>
</evidence>
<organism evidence="8 11">
    <name type="scientific">Ustilaginoidea virens</name>
    <name type="common">Rice false smut fungus</name>
    <name type="synonym">Villosiclava virens</name>
    <dbReference type="NCBI Taxonomy" id="1159556"/>
    <lineage>
        <taxon>Eukaryota</taxon>
        <taxon>Fungi</taxon>
        <taxon>Dikarya</taxon>
        <taxon>Ascomycota</taxon>
        <taxon>Pezizomycotina</taxon>
        <taxon>Sordariomycetes</taxon>
        <taxon>Hypocreomycetidae</taxon>
        <taxon>Hypocreales</taxon>
        <taxon>Clavicipitaceae</taxon>
        <taxon>Ustilaginoidea</taxon>
    </lineage>
</organism>
<comment type="subcellular location">
    <subcellularLocation>
        <location evidence="4">Nucleus</location>
    </subcellularLocation>
</comment>
<keyword evidence="2 5" id="KW-0863">Zinc-finger</keyword>
<evidence type="ECO:0000256" key="2">
    <source>
        <dbReference type="ARBA" id="ARBA00022771"/>
    </source>
</evidence>
<dbReference type="OrthoDB" id="116827at2759"/>
<dbReference type="Pfam" id="PF13445">
    <property type="entry name" value="zf-RING_UBOX"/>
    <property type="match status" value="1"/>
</dbReference>
<protein>
    <recommendedName>
        <fullName evidence="7">RING-type domain-containing protein</fullName>
    </recommendedName>
</protein>
<name>A0A063CEP7_USTVR</name>
<dbReference type="PANTHER" id="PTHR13063">
    <property type="entry name" value="ENOS INTERACTING PROTEIN"/>
    <property type="match status" value="1"/>
</dbReference>
<dbReference type="InterPro" id="IPR017907">
    <property type="entry name" value="Znf_RING_CS"/>
</dbReference>
<accession>A0A063CEP7</accession>
<reference evidence="8" key="1">
    <citation type="journal article" date="2016" name="Genome Announc.">
        <title>Genome Sequence of Ustilaginoidea virens IPU010, a Rice Pathogenic Fungus Causing False Smut.</title>
        <authorList>
            <person name="Kumagai T."/>
            <person name="Ishii T."/>
            <person name="Terai G."/>
            <person name="Umemura M."/>
            <person name="Machida M."/>
            <person name="Asai K."/>
        </authorList>
    </citation>
    <scope>NUCLEOTIDE SEQUENCE [LARGE SCALE GENOMIC DNA]</scope>
    <source>
        <strain evidence="8">IPU010</strain>
    </source>
</reference>
<proteinExistence type="inferred from homology"/>
<dbReference type="Proteomes" id="UP000054053">
    <property type="component" value="Unassembled WGS sequence"/>
</dbReference>
<feature type="region of interest" description="Disordered" evidence="6">
    <location>
        <begin position="83"/>
        <end position="174"/>
    </location>
</feature>
<dbReference type="Proteomes" id="UP000027002">
    <property type="component" value="Chromosome 5"/>
</dbReference>
<reference evidence="11" key="2">
    <citation type="journal article" date="2016" name="Genome Announc.">
        <title>Genome sequence of Ustilaginoidea virens IPU010, a rice pathogenic fungus causing false smut.</title>
        <authorList>
            <person name="Kumagai T."/>
            <person name="Ishii T."/>
            <person name="Terai G."/>
            <person name="Umemura M."/>
            <person name="Machida M."/>
            <person name="Asai K."/>
        </authorList>
    </citation>
    <scope>NUCLEOTIDE SEQUENCE [LARGE SCALE GENOMIC DNA]</scope>
    <source>
        <strain evidence="11">IPU010</strain>
    </source>
</reference>
<dbReference type="PROSITE" id="PS50089">
    <property type="entry name" value="ZF_RING_2"/>
    <property type="match status" value="1"/>
</dbReference>
<dbReference type="InterPro" id="IPR016818">
    <property type="entry name" value="NOSIP"/>
</dbReference>
<reference evidence="9" key="3">
    <citation type="submission" date="2020-03" db="EMBL/GenBank/DDBJ databases">
        <title>A mixture of massive structural variations and highly conserved coding sequences in Ustilaginoidea virens genome.</title>
        <authorList>
            <person name="Zhang K."/>
            <person name="Zhao Z."/>
            <person name="Zhang Z."/>
            <person name="Li Y."/>
            <person name="Hsiang T."/>
            <person name="Sun W."/>
        </authorList>
    </citation>
    <scope>NUCLEOTIDE SEQUENCE</scope>
    <source>
        <strain evidence="9">UV-8b</strain>
    </source>
</reference>
<dbReference type="SUPFAM" id="SSF57850">
    <property type="entry name" value="RING/U-box"/>
    <property type="match status" value="2"/>
</dbReference>
<evidence type="ECO:0000313" key="8">
    <source>
        <dbReference type="EMBL" id="GAO16451.1"/>
    </source>
</evidence>
<dbReference type="InterPro" id="IPR027370">
    <property type="entry name" value="Znf-RING_euk"/>
</dbReference>
<evidence type="ECO:0000256" key="1">
    <source>
        <dbReference type="ARBA" id="ARBA00022723"/>
    </source>
</evidence>
<evidence type="ECO:0000256" key="6">
    <source>
        <dbReference type="SAM" id="MobiDB-lite"/>
    </source>
</evidence>
<keyword evidence="1" id="KW-0479">Metal-binding</keyword>
<dbReference type="GO" id="GO:0008270">
    <property type="term" value="F:zinc ion binding"/>
    <property type="evidence" value="ECO:0007669"/>
    <property type="project" value="UniProtKB-KW"/>
</dbReference>